<feature type="binding site" evidence="7">
    <location>
        <position position="403"/>
    </location>
    <ligand>
        <name>deamido-NAD(+)</name>
        <dbReference type="ChEBI" id="CHEBI:58437"/>
        <note>ligand shared between two neighboring subunits</note>
    </ligand>
</feature>
<sequence>MQTLRIAMAQLSLHVGAIEEKAARVIQIAQDIEDQADAVVFPEMTLTGYPAEDLLLRMDLHERVEAALKSIADASLDLNLDILVGAPVFDHGNIYNALIQIRQGQEVKRYYKRYLPNYSVFDEKRYFEPGQHDCMTEIAGVPVALAICEDVWFDELMAEASAQQAKLMISINASPYHVRKQEQRVHILKERAKQGNMPLLYVHWAGAQDDLVFDGCSFVVDATGRLTQQAAAFREDLAVAELRLGDHGLYTPYAEELPAELSEEAEIYQALTLGLRDYVRKNKFKGVVLGLSGGIDSALTLVIAVDALGAEAVEAVMLPSEFTSQMSLDDAKAQADILGVKYHVLPITESYKALQNALVPALGENRPFGVTDENLQARSRAVLLMAISNATGKMLLTTGNKSEMAVGYATLYGDMCGGYNALKDVPKTRVFKLAYYRNTIAKVIPERVITRPPSAELAPDQKDEDSLPPYEVLDEIIERYVDYDQSATEIIDAGFAKADVQRILRLIGQNEYKRRQSAPGPRISQRAFTRERRYPLTSSFDDYLK</sequence>
<evidence type="ECO:0000256" key="1">
    <source>
        <dbReference type="ARBA" id="ARBA00005188"/>
    </source>
</evidence>
<feature type="binding site" evidence="7">
    <location>
        <begin position="290"/>
        <end position="297"/>
    </location>
    <ligand>
        <name>ATP</name>
        <dbReference type="ChEBI" id="CHEBI:30616"/>
    </ligand>
</feature>
<evidence type="ECO:0000256" key="9">
    <source>
        <dbReference type="RuleBase" id="RU003811"/>
    </source>
</evidence>
<keyword evidence="6 7" id="KW-0520">NAD</keyword>
<comment type="caution">
    <text evidence="11">The sequence shown here is derived from an EMBL/GenBank/DDBJ whole genome shotgun (WGS) entry which is preliminary data.</text>
</comment>
<dbReference type="Pfam" id="PF00795">
    <property type="entry name" value="CN_hydrolase"/>
    <property type="match status" value="1"/>
</dbReference>
<feature type="binding site" evidence="7">
    <location>
        <position position="174"/>
    </location>
    <ligand>
        <name>L-glutamine</name>
        <dbReference type="ChEBI" id="CHEBI:58359"/>
    </ligand>
</feature>
<feature type="domain" description="CN hydrolase" evidence="10">
    <location>
        <begin position="4"/>
        <end position="244"/>
    </location>
</feature>
<dbReference type="InterPro" id="IPR022310">
    <property type="entry name" value="NAD/GMP_synthase"/>
</dbReference>
<feature type="binding site" evidence="7">
    <location>
        <position position="180"/>
    </location>
    <ligand>
        <name>L-glutamine</name>
        <dbReference type="ChEBI" id="CHEBI:58359"/>
    </ligand>
</feature>
<feature type="active site" description="For glutaminase activity" evidence="7">
    <location>
        <position position="112"/>
    </location>
</feature>
<evidence type="ECO:0000256" key="5">
    <source>
        <dbReference type="ARBA" id="ARBA00022840"/>
    </source>
</evidence>
<organism evidence="11 12">
    <name type="scientific">Piscirickettsia litoralis</name>
    <dbReference type="NCBI Taxonomy" id="1891921"/>
    <lineage>
        <taxon>Bacteria</taxon>
        <taxon>Pseudomonadati</taxon>
        <taxon>Pseudomonadota</taxon>
        <taxon>Gammaproteobacteria</taxon>
        <taxon>Thiotrichales</taxon>
        <taxon>Piscirickettsiaceae</taxon>
        <taxon>Piscirickettsia</taxon>
    </lineage>
</organism>
<dbReference type="NCBIfam" id="TIGR00552">
    <property type="entry name" value="nadE"/>
    <property type="match status" value="1"/>
</dbReference>
<proteinExistence type="inferred from homology"/>
<evidence type="ECO:0000256" key="6">
    <source>
        <dbReference type="ARBA" id="ARBA00023027"/>
    </source>
</evidence>
<dbReference type="PANTHER" id="PTHR23090:SF9">
    <property type="entry name" value="GLUTAMINE-DEPENDENT NAD(+) SYNTHETASE"/>
    <property type="match status" value="1"/>
</dbReference>
<dbReference type="RefSeq" id="WP_069313284.1">
    <property type="nucleotide sequence ID" value="NZ_MDTU01000001.1"/>
</dbReference>
<dbReference type="EC" id="6.3.5.1" evidence="7 8"/>
<name>A0ABX3A3Q0_9GAMM</name>
<dbReference type="CDD" id="cd00553">
    <property type="entry name" value="NAD_synthase"/>
    <property type="match status" value="1"/>
</dbReference>
<dbReference type="InterPro" id="IPR036526">
    <property type="entry name" value="C-N_Hydrolase_sf"/>
</dbReference>
<keyword evidence="12" id="KW-1185">Reference proteome</keyword>
<dbReference type="PROSITE" id="PS50263">
    <property type="entry name" value="CN_HYDROLASE"/>
    <property type="match status" value="1"/>
</dbReference>
<dbReference type="PIRSF" id="PIRSF006630">
    <property type="entry name" value="NADS_GAT"/>
    <property type="match status" value="1"/>
</dbReference>
<dbReference type="Pfam" id="PF02540">
    <property type="entry name" value="NAD_synthase"/>
    <property type="match status" value="1"/>
</dbReference>
<feature type="binding site" evidence="7">
    <location>
        <position position="398"/>
    </location>
    <ligand>
        <name>ATP</name>
        <dbReference type="ChEBI" id="CHEBI:30616"/>
    </ligand>
</feature>
<evidence type="ECO:0000256" key="3">
    <source>
        <dbReference type="ARBA" id="ARBA00022598"/>
    </source>
</evidence>
<dbReference type="SUPFAM" id="SSF52402">
    <property type="entry name" value="Adenine nucleotide alpha hydrolases-like"/>
    <property type="match status" value="1"/>
</dbReference>
<evidence type="ECO:0000256" key="7">
    <source>
        <dbReference type="HAMAP-Rule" id="MF_02090"/>
    </source>
</evidence>
<dbReference type="EMBL" id="MDTU01000001">
    <property type="protein sequence ID" value="ODN43487.1"/>
    <property type="molecule type" value="Genomic_DNA"/>
</dbReference>
<feature type="binding site" evidence="7">
    <location>
        <position position="118"/>
    </location>
    <ligand>
        <name>L-glutamine</name>
        <dbReference type="ChEBI" id="CHEBI:58359"/>
    </ligand>
</feature>
<evidence type="ECO:0000313" key="11">
    <source>
        <dbReference type="EMBL" id="ODN43487.1"/>
    </source>
</evidence>
<evidence type="ECO:0000256" key="8">
    <source>
        <dbReference type="PIRNR" id="PIRNR006630"/>
    </source>
</evidence>
<dbReference type="NCBIfam" id="NF010588">
    <property type="entry name" value="PRK13981.1"/>
    <property type="match status" value="1"/>
</dbReference>
<keyword evidence="4 7" id="KW-0547">Nucleotide-binding</keyword>
<accession>A0ABX3A3Q0</accession>
<comment type="function">
    <text evidence="7">Catalyzes the ATP-dependent amidation of deamido-NAD to form NAD. Uses L-glutamine as a nitrogen source.</text>
</comment>
<dbReference type="InterPro" id="IPR014729">
    <property type="entry name" value="Rossmann-like_a/b/a_fold"/>
</dbReference>
<keyword evidence="3 7" id="KW-0436">Ligase</keyword>
<evidence type="ECO:0000256" key="4">
    <source>
        <dbReference type="ARBA" id="ARBA00022741"/>
    </source>
</evidence>
<gene>
    <name evidence="7" type="primary">nadE</name>
    <name evidence="11" type="ORF">BGC07_11860</name>
</gene>
<dbReference type="CDD" id="cd07570">
    <property type="entry name" value="GAT_Gln-NAD-synth"/>
    <property type="match status" value="1"/>
</dbReference>
<reference evidence="11 12" key="1">
    <citation type="submission" date="2016-08" db="EMBL/GenBank/DDBJ databases">
        <title>Draft genome sequence of Candidatus Piscirickettsia litoralis, from seawater.</title>
        <authorList>
            <person name="Wan X."/>
            <person name="Lee A.J."/>
            <person name="Hou S."/>
            <person name="Donachie S.P."/>
        </authorList>
    </citation>
    <scope>NUCLEOTIDE SEQUENCE [LARGE SCALE GENOMIC DNA]</scope>
    <source>
        <strain evidence="11 12">Y2</strain>
    </source>
</reference>
<dbReference type="InterPro" id="IPR003694">
    <property type="entry name" value="NAD_synthase"/>
</dbReference>
<evidence type="ECO:0000313" key="12">
    <source>
        <dbReference type="Proteomes" id="UP000094329"/>
    </source>
</evidence>
<comment type="similarity">
    <text evidence="2 7 8">In the C-terminal section; belongs to the NAD synthetase family.</text>
</comment>
<comment type="catalytic activity">
    <reaction evidence="7 8">
        <text>deamido-NAD(+) + L-glutamine + ATP + H2O = L-glutamate + AMP + diphosphate + NAD(+) + H(+)</text>
        <dbReference type="Rhea" id="RHEA:24384"/>
        <dbReference type="ChEBI" id="CHEBI:15377"/>
        <dbReference type="ChEBI" id="CHEBI:15378"/>
        <dbReference type="ChEBI" id="CHEBI:29985"/>
        <dbReference type="ChEBI" id="CHEBI:30616"/>
        <dbReference type="ChEBI" id="CHEBI:33019"/>
        <dbReference type="ChEBI" id="CHEBI:57540"/>
        <dbReference type="ChEBI" id="CHEBI:58359"/>
        <dbReference type="ChEBI" id="CHEBI:58437"/>
        <dbReference type="ChEBI" id="CHEBI:456215"/>
        <dbReference type="EC" id="6.3.5.1"/>
    </reaction>
</comment>
<feature type="active site" description="Proton acceptor; for glutaminase activity" evidence="7">
    <location>
        <position position="43"/>
    </location>
</feature>
<evidence type="ECO:0000256" key="2">
    <source>
        <dbReference type="ARBA" id="ARBA00007145"/>
    </source>
</evidence>
<keyword evidence="5 7" id="KW-0067">ATP-binding</keyword>
<dbReference type="Proteomes" id="UP000094329">
    <property type="component" value="Unassembled WGS sequence"/>
</dbReference>
<dbReference type="PANTHER" id="PTHR23090">
    <property type="entry name" value="NH 3 /GLUTAMINE-DEPENDENT NAD + SYNTHETASE"/>
    <property type="match status" value="1"/>
</dbReference>
<feature type="active site" description="Nucleophile; for glutaminase activity" evidence="7">
    <location>
        <position position="148"/>
    </location>
</feature>
<dbReference type="InterPro" id="IPR003010">
    <property type="entry name" value="C-N_Hydrolase"/>
</dbReference>
<dbReference type="Gene3D" id="3.40.50.620">
    <property type="entry name" value="HUPs"/>
    <property type="match status" value="1"/>
</dbReference>
<feature type="binding site" evidence="7">
    <location>
        <position position="513"/>
    </location>
    <ligand>
        <name>deamido-NAD(+)</name>
        <dbReference type="ChEBI" id="CHEBI:58437"/>
        <note>ligand shared between two neighboring subunits</note>
    </ligand>
</feature>
<dbReference type="SUPFAM" id="SSF56317">
    <property type="entry name" value="Carbon-nitrogen hydrolase"/>
    <property type="match status" value="1"/>
</dbReference>
<comment type="similarity">
    <text evidence="9">Belongs to the NAD synthetase family.</text>
</comment>
<comment type="caution">
    <text evidence="7">Lacks conserved residue(s) required for the propagation of feature annotation.</text>
</comment>
<dbReference type="InterPro" id="IPR014445">
    <property type="entry name" value="Gln-dep_NAD_synthase"/>
</dbReference>
<comment type="pathway">
    <text evidence="1 7 8">Cofactor biosynthesis; NAD(+) biosynthesis; NAD(+) from deamido-NAD(+) (L-Gln route): step 1/1.</text>
</comment>
<feature type="binding site" evidence="7">
    <location>
        <position position="374"/>
    </location>
    <ligand>
        <name>deamido-NAD(+)</name>
        <dbReference type="ChEBI" id="CHEBI:58437"/>
        <note>ligand shared between two neighboring subunits</note>
    </ligand>
</feature>
<dbReference type="Gene3D" id="3.60.110.10">
    <property type="entry name" value="Carbon-nitrogen hydrolase"/>
    <property type="match status" value="1"/>
</dbReference>
<dbReference type="HAMAP" id="MF_02090">
    <property type="entry name" value="NadE_glutamine_dep"/>
    <property type="match status" value="1"/>
</dbReference>
<protein>
    <recommendedName>
        <fullName evidence="7 8">Glutamine-dependent NAD(+) synthetase</fullName>
        <ecNumber evidence="7 8">6.3.5.1</ecNumber>
    </recommendedName>
    <alternativeName>
        <fullName evidence="7 8">NAD(+) synthase [glutamine-hydrolyzing]</fullName>
    </alternativeName>
</protein>
<evidence type="ECO:0000259" key="10">
    <source>
        <dbReference type="PROSITE" id="PS50263"/>
    </source>
</evidence>